<dbReference type="OrthoDB" id="6466678at2"/>
<accession>A0A380QN13</accession>
<dbReference type="Pfam" id="PF09482">
    <property type="entry name" value="OrgA_MxiK"/>
    <property type="match status" value="1"/>
</dbReference>
<proteinExistence type="predicted"/>
<dbReference type="STRING" id="29486.UGYR_13685"/>
<reference evidence="1 2" key="1">
    <citation type="submission" date="2018-06" db="EMBL/GenBank/DDBJ databases">
        <authorList>
            <consortium name="Pathogen Informatics"/>
            <person name="Doyle S."/>
        </authorList>
    </citation>
    <scope>NUCLEOTIDE SEQUENCE [LARGE SCALE GENOMIC DNA]</scope>
    <source>
        <strain evidence="1 2">NCTC10476</strain>
    </source>
</reference>
<organism evidence="1 2">
    <name type="scientific">Yersinia ruckeri</name>
    <dbReference type="NCBI Taxonomy" id="29486"/>
    <lineage>
        <taxon>Bacteria</taxon>
        <taxon>Pseudomonadati</taxon>
        <taxon>Pseudomonadota</taxon>
        <taxon>Gammaproteobacteria</taxon>
        <taxon>Enterobacterales</taxon>
        <taxon>Yersiniaceae</taxon>
        <taxon>Yersinia</taxon>
    </lineage>
</organism>
<protein>
    <submittedName>
        <fullName evidence="1">Bacterial type III secretion apparatus protein (OrgA_MxiK)</fullName>
    </submittedName>
</protein>
<dbReference type="AlphaFoldDB" id="A0A380QN13"/>
<sequence>MQDLQILLSPGSYFHHDHMNRPYHGLSEMLQAIQNQYLIEKFQLPLPEKMTSNLPPMIKKSWGNLREIAWGLGLLSLDTTHCPYFLSPADVEMRKYVLAETRSTLLMAEKISTVTPNHIVAAGAVQIIDLISLFDPMLKSRSEYMFSNQVRRLLGSFYFPRQPYNVVEKVCHYVGR</sequence>
<dbReference type="Proteomes" id="UP000255169">
    <property type="component" value="Unassembled WGS sequence"/>
</dbReference>
<dbReference type="InterPro" id="IPR013388">
    <property type="entry name" value="T3SS_OrgA/MxiK"/>
</dbReference>
<name>A0A380QN13_YERRU</name>
<keyword evidence="2" id="KW-1185">Reference proteome</keyword>
<dbReference type="GeneID" id="66878509"/>
<dbReference type="EMBL" id="UHJG01000001">
    <property type="protein sequence ID" value="SUQ00080.1"/>
    <property type="molecule type" value="Genomic_DNA"/>
</dbReference>
<gene>
    <name evidence="1" type="ORF">NCTC10476_01353</name>
</gene>
<evidence type="ECO:0000313" key="2">
    <source>
        <dbReference type="Proteomes" id="UP000255169"/>
    </source>
</evidence>
<dbReference type="RefSeq" id="WP_038251258.1">
    <property type="nucleotide sequence ID" value="NZ_CCYO01000015.1"/>
</dbReference>
<dbReference type="KEGG" id="yrb:UGYR_13685"/>
<evidence type="ECO:0000313" key="1">
    <source>
        <dbReference type="EMBL" id="SUQ00080.1"/>
    </source>
</evidence>